<proteinExistence type="predicted"/>
<evidence type="ECO:0000313" key="2">
    <source>
        <dbReference type="EMBL" id="KAF2404753.1"/>
    </source>
</evidence>
<feature type="region of interest" description="Disordered" evidence="1">
    <location>
        <begin position="81"/>
        <end position="111"/>
    </location>
</feature>
<protein>
    <submittedName>
        <fullName evidence="2">Uncharacterized protein</fullName>
    </submittedName>
</protein>
<organism evidence="2 3">
    <name type="scientific">Trichodelitschia bisporula</name>
    <dbReference type="NCBI Taxonomy" id="703511"/>
    <lineage>
        <taxon>Eukaryota</taxon>
        <taxon>Fungi</taxon>
        <taxon>Dikarya</taxon>
        <taxon>Ascomycota</taxon>
        <taxon>Pezizomycotina</taxon>
        <taxon>Dothideomycetes</taxon>
        <taxon>Dothideomycetes incertae sedis</taxon>
        <taxon>Phaeotrichales</taxon>
        <taxon>Phaeotrichaceae</taxon>
        <taxon>Trichodelitschia</taxon>
    </lineage>
</organism>
<dbReference type="AlphaFoldDB" id="A0A6G1I8W5"/>
<gene>
    <name evidence="2" type="ORF">EJ06DRAFT_526827</name>
</gene>
<dbReference type="Proteomes" id="UP000799640">
    <property type="component" value="Unassembled WGS sequence"/>
</dbReference>
<name>A0A6G1I8W5_9PEZI</name>
<evidence type="ECO:0000256" key="1">
    <source>
        <dbReference type="SAM" id="MobiDB-lite"/>
    </source>
</evidence>
<dbReference type="EMBL" id="ML996688">
    <property type="protein sequence ID" value="KAF2404753.1"/>
    <property type="molecule type" value="Genomic_DNA"/>
</dbReference>
<sequence length="111" mass="12301">MNPLRFRYATTTIDRRELNEGQTAEFRKGEAVWLWAWLLGYVQVWTATDIASHMSLLSSTKSDSTLPPPISSIVCPSQLPVSSVPKEKARKAQKGPKNIAEVGVDPTTSEE</sequence>
<accession>A0A6G1I8W5</accession>
<reference evidence="2" key="1">
    <citation type="journal article" date="2020" name="Stud. Mycol.">
        <title>101 Dothideomycetes genomes: a test case for predicting lifestyles and emergence of pathogens.</title>
        <authorList>
            <person name="Haridas S."/>
            <person name="Albert R."/>
            <person name="Binder M."/>
            <person name="Bloem J."/>
            <person name="Labutti K."/>
            <person name="Salamov A."/>
            <person name="Andreopoulos B."/>
            <person name="Baker S."/>
            <person name="Barry K."/>
            <person name="Bills G."/>
            <person name="Bluhm B."/>
            <person name="Cannon C."/>
            <person name="Castanera R."/>
            <person name="Culley D."/>
            <person name="Daum C."/>
            <person name="Ezra D."/>
            <person name="Gonzalez J."/>
            <person name="Henrissat B."/>
            <person name="Kuo A."/>
            <person name="Liang C."/>
            <person name="Lipzen A."/>
            <person name="Lutzoni F."/>
            <person name="Magnuson J."/>
            <person name="Mondo S."/>
            <person name="Nolan M."/>
            <person name="Ohm R."/>
            <person name="Pangilinan J."/>
            <person name="Park H.-J."/>
            <person name="Ramirez L."/>
            <person name="Alfaro M."/>
            <person name="Sun H."/>
            <person name="Tritt A."/>
            <person name="Yoshinaga Y."/>
            <person name="Zwiers L.-H."/>
            <person name="Turgeon B."/>
            <person name="Goodwin S."/>
            <person name="Spatafora J."/>
            <person name="Crous P."/>
            <person name="Grigoriev I."/>
        </authorList>
    </citation>
    <scope>NUCLEOTIDE SEQUENCE</scope>
    <source>
        <strain evidence="2">CBS 262.69</strain>
    </source>
</reference>
<keyword evidence="3" id="KW-1185">Reference proteome</keyword>
<evidence type="ECO:0000313" key="3">
    <source>
        <dbReference type="Proteomes" id="UP000799640"/>
    </source>
</evidence>